<dbReference type="PATRIC" id="fig|937777.3.peg.3235"/>
<protein>
    <submittedName>
        <fullName evidence="3">Putative membrane protein</fullName>
    </submittedName>
</protein>
<reference evidence="4" key="1">
    <citation type="submission" date="2012-03" db="EMBL/GenBank/DDBJ databases">
        <title>Complete sequence of chromosome of Deinococcus peraridilitoris DSM 19664.</title>
        <authorList>
            <person name="Lucas S."/>
            <person name="Copeland A."/>
            <person name="Lapidus A."/>
            <person name="Glavina del Rio T."/>
            <person name="Dalin E."/>
            <person name="Tice H."/>
            <person name="Bruce D."/>
            <person name="Goodwin L."/>
            <person name="Pitluck S."/>
            <person name="Peters L."/>
            <person name="Mikhailova N."/>
            <person name="Lu M."/>
            <person name="Kyrpides N."/>
            <person name="Mavromatis K."/>
            <person name="Ivanova N."/>
            <person name="Brettin T."/>
            <person name="Detter J.C."/>
            <person name="Han C."/>
            <person name="Larimer F."/>
            <person name="Land M."/>
            <person name="Hauser L."/>
            <person name="Markowitz V."/>
            <person name="Cheng J.-F."/>
            <person name="Hugenholtz P."/>
            <person name="Woyke T."/>
            <person name="Wu D."/>
            <person name="Pukall R."/>
            <person name="Steenblock K."/>
            <person name="Brambilla E."/>
            <person name="Klenk H.-P."/>
            <person name="Eisen J.A."/>
        </authorList>
    </citation>
    <scope>NUCLEOTIDE SEQUENCE [LARGE SCALE GENOMIC DNA]</scope>
    <source>
        <strain evidence="4">DSM 19664 / LMG 22246 / CIP 109416 / KR-200</strain>
    </source>
</reference>
<sequence>MNTARTTLLTLFLALIGFAMTQSGGGFGGGAPSSPPSGGGGDFGGGYGGGLGGGYGGFGYVPFGYGGAGGGSLLGVLIVFGVMFFILQYMRRSLSVGSSPAGGTHGSQGLKVQLLLSEGDEVKRALQDVARRGDPDTNEGLARMLTEAALVALRHPERWTYGHVERTSGAGPRVDAQVGSWATEARAAFTVQTTSHYQNQSSSSAFEQRSDYRYQRGGLYLALTIAVAAWELAPTADTGNNAGAVRAALLALAGIQAHQLIRAEVVWSPDAEGEFLSEDEAIMKYPNLTKI</sequence>
<keyword evidence="4" id="KW-1185">Reference proteome</keyword>
<dbReference type="AlphaFoldDB" id="L0A678"/>
<dbReference type="OrthoDB" id="69379at2"/>
<name>L0A678_DEIPD</name>
<keyword evidence="1" id="KW-1133">Transmembrane helix</keyword>
<dbReference type="HOGENOM" id="CLU_047333_0_1_0"/>
<feature type="transmembrane region" description="Helical" evidence="1">
    <location>
        <begin position="63"/>
        <end position="87"/>
    </location>
</feature>
<keyword evidence="1" id="KW-0812">Transmembrane</keyword>
<dbReference type="KEGG" id="dpd:Deipe_3219"/>
<accession>L0A678</accession>
<gene>
    <name evidence="3" type="ordered locus">Deipe_3219</name>
</gene>
<evidence type="ECO:0000313" key="4">
    <source>
        <dbReference type="Proteomes" id="UP000010467"/>
    </source>
</evidence>
<evidence type="ECO:0000256" key="2">
    <source>
        <dbReference type="SAM" id="SignalP"/>
    </source>
</evidence>
<evidence type="ECO:0000313" key="3">
    <source>
        <dbReference type="EMBL" id="AFZ68662.1"/>
    </source>
</evidence>
<proteinExistence type="predicted"/>
<dbReference type="InterPro" id="IPR010903">
    <property type="entry name" value="DUF1517"/>
</dbReference>
<feature type="signal peptide" evidence="2">
    <location>
        <begin position="1"/>
        <end position="21"/>
    </location>
</feature>
<dbReference type="Pfam" id="PF07466">
    <property type="entry name" value="DUF1517"/>
    <property type="match status" value="1"/>
</dbReference>
<dbReference type="Proteomes" id="UP000010467">
    <property type="component" value="Chromosome"/>
</dbReference>
<organism evidence="3 4">
    <name type="scientific">Deinococcus peraridilitoris (strain DSM 19664 / LMG 22246 / CIP 109416 / KR-200)</name>
    <dbReference type="NCBI Taxonomy" id="937777"/>
    <lineage>
        <taxon>Bacteria</taxon>
        <taxon>Thermotogati</taxon>
        <taxon>Deinococcota</taxon>
        <taxon>Deinococci</taxon>
        <taxon>Deinococcales</taxon>
        <taxon>Deinococcaceae</taxon>
        <taxon>Deinococcus</taxon>
    </lineage>
</organism>
<dbReference type="PANTHER" id="PTHR33975">
    <property type="entry name" value="MYELIN-ASSOCIATED OLIGODENDROCYTE BASIC PROTEIN"/>
    <property type="match status" value="1"/>
</dbReference>
<dbReference type="STRING" id="937777.Deipe_3219"/>
<dbReference type="EMBL" id="CP003382">
    <property type="protein sequence ID" value="AFZ68662.1"/>
    <property type="molecule type" value="Genomic_DNA"/>
</dbReference>
<dbReference type="RefSeq" id="WP_015236960.1">
    <property type="nucleotide sequence ID" value="NC_019793.1"/>
</dbReference>
<evidence type="ECO:0000256" key="1">
    <source>
        <dbReference type="SAM" id="Phobius"/>
    </source>
</evidence>
<dbReference type="eggNOG" id="COG4371">
    <property type="taxonomic scope" value="Bacteria"/>
</dbReference>
<feature type="chain" id="PRO_5003939034" evidence="2">
    <location>
        <begin position="22"/>
        <end position="291"/>
    </location>
</feature>
<keyword evidence="1" id="KW-0472">Membrane</keyword>
<dbReference type="PANTHER" id="PTHR33975:SF2">
    <property type="entry name" value="MYELIN-ASSOCIATED OLIGODENDROCYTE BASIC PROTEIN"/>
    <property type="match status" value="1"/>
</dbReference>
<dbReference type="InterPro" id="IPR053023">
    <property type="entry name" value="FLAP_modulator"/>
</dbReference>
<keyword evidence="2" id="KW-0732">Signal</keyword>